<dbReference type="AlphaFoldDB" id="A0A0F8YAV9"/>
<feature type="compositionally biased region" description="Low complexity" evidence="1">
    <location>
        <begin position="294"/>
        <end position="306"/>
    </location>
</feature>
<evidence type="ECO:0000256" key="1">
    <source>
        <dbReference type="SAM" id="MobiDB-lite"/>
    </source>
</evidence>
<feature type="compositionally biased region" description="Polar residues" evidence="1">
    <location>
        <begin position="277"/>
        <end position="291"/>
    </location>
</feature>
<protein>
    <submittedName>
        <fullName evidence="2">Uncharacterized protein</fullName>
    </submittedName>
</protein>
<feature type="region of interest" description="Disordered" evidence="1">
    <location>
        <begin position="277"/>
        <end position="306"/>
    </location>
</feature>
<reference evidence="2" key="1">
    <citation type="journal article" date="2015" name="Nature">
        <title>Complex archaea that bridge the gap between prokaryotes and eukaryotes.</title>
        <authorList>
            <person name="Spang A."/>
            <person name="Saw J.H."/>
            <person name="Jorgensen S.L."/>
            <person name="Zaremba-Niedzwiedzka K."/>
            <person name="Martijn J."/>
            <person name="Lind A.E."/>
            <person name="van Eijk R."/>
            <person name="Schleper C."/>
            <person name="Guy L."/>
            <person name="Ettema T.J."/>
        </authorList>
    </citation>
    <scope>NUCLEOTIDE SEQUENCE</scope>
</reference>
<sequence>MKIHTKVIIDLASGEVLEDEHYEYEGLIEEAKGGGGGSSGGTQTQIQEPWAEQKPFLKTGFKRAQGDVLNRPLEFFPGSTVVPYSPETEVALGAQTGRAITGSPLLSGAQDYTGDVLGGSFFDTPTIRGDRLDPTTNPFFSGVSDAVLSQVQPQVASQFARAGRTGGSPLAQEALGRGVSRGLAPYLFQEYGRERGLQESAFGRERGFQESAAARAPGLAREDYADIGKLRDVGQAREELSSANLAEDMARHAFGQAEPGQRLEDYMRLITGSFGGTTTTQLPQGAGSNPLMQLAGGADLGTGLAK</sequence>
<organism evidence="2">
    <name type="scientific">marine sediment metagenome</name>
    <dbReference type="NCBI Taxonomy" id="412755"/>
    <lineage>
        <taxon>unclassified sequences</taxon>
        <taxon>metagenomes</taxon>
        <taxon>ecological metagenomes</taxon>
    </lineage>
</organism>
<accession>A0A0F8YAV9</accession>
<proteinExistence type="predicted"/>
<dbReference type="EMBL" id="LAZR01054440">
    <property type="protein sequence ID" value="KKK78557.1"/>
    <property type="molecule type" value="Genomic_DNA"/>
</dbReference>
<name>A0A0F8YAV9_9ZZZZ</name>
<comment type="caution">
    <text evidence="2">The sequence shown here is derived from an EMBL/GenBank/DDBJ whole genome shotgun (WGS) entry which is preliminary data.</text>
</comment>
<gene>
    <name evidence="2" type="ORF">LCGC14_2842380</name>
</gene>
<evidence type="ECO:0000313" key="2">
    <source>
        <dbReference type="EMBL" id="KKK78557.1"/>
    </source>
</evidence>